<keyword evidence="1" id="KW-0472">Membrane</keyword>
<keyword evidence="4" id="KW-1185">Reference proteome</keyword>
<reference evidence="4" key="1">
    <citation type="journal article" date="2019" name="Int. J. Syst. Evol. Microbiol.">
        <title>The Global Catalogue of Microorganisms (GCM) 10K type strain sequencing project: providing services to taxonomists for standard genome sequencing and annotation.</title>
        <authorList>
            <consortium name="The Broad Institute Genomics Platform"/>
            <consortium name="The Broad Institute Genome Sequencing Center for Infectious Disease"/>
            <person name="Wu L."/>
            <person name="Ma J."/>
        </authorList>
    </citation>
    <scope>NUCLEOTIDE SEQUENCE [LARGE SCALE GENOMIC DNA]</scope>
    <source>
        <strain evidence="4">JCM 17555</strain>
    </source>
</reference>
<feature type="transmembrane region" description="Helical" evidence="1">
    <location>
        <begin position="246"/>
        <end position="268"/>
    </location>
</feature>
<feature type="transmembrane region" description="Helical" evidence="1">
    <location>
        <begin position="133"/>
        <end position="158"/>
    </location>
</feature>
<dbReference type="InterPro" id="IPR002541">
    <property type="entry name" value="Cyt_c_assembly"/>
</dbReference>
<feature type="domain" description="Cytochrome c assembly protein" evidence="2">
    <location>
        <begin position="75"/>
        <end position="270"/>
    </location>
</feature>
<evidence type="ECO:0000256" key="1">
    <source>
        <dbReference type="SAM" id="Phobius"/>
    </source>
</evidence>
<feature type="transmembrane region" description="Helical" evidence="1">
    <location>
        <begin position="219"/>
        <end position="239"/>
    </location>
</feature>
<protein>
    <submittedName>
        <fullName evidence="3">Cytochrome c biogenesis protein CcsA</fullName>
    </submittedName>
</protein>
<dbReference type="EMBL" id="BAABBO010000019">
    <property type="protein sequence ID" value="GAA3976267.1"/>
    <property type="molecule type" value="Genomic_DNA"/>
</dbReference>
<feature type="transmembrane region" description="Helical" evidence="1">
    <location>
        <begin position="6"/>
        <end position="32"/>
    </location>
</feature>
<accession>A0ABP7Q4V5</accession>
<evidence type="ECO:0000259" key="2">
    <source>
        <dbReference type="Pfam" id="PF01578"/>
    </source>
</evidence>
<evidence type="ECO:0000313" key="3">
    <source>
        <dbReference type="EMBL" id="GAA3976267.1"/>
    </source>
</evidence>
<organism evidence="3 4">
    <name type="scientific">Allohahella marinimesophila</name>
    <dbReference type="NCBI Taxonomy" id="1054972"/>
    <lineage>
        <taxon>Bacteria</taxon>
        <taxon>Pseudomonadati</taxon>
        <taxon>Pseudomonadota</taxon>
        <taxon>Gammaproteobacteria</taxon>
        <taxon>Oceanospirillales</taxon>
        <taxon>Hahellaceae</taxon>
        <taxon>Allohahella</taxon>
    </lineage>
</organism>
<dbReference type="Pfam" id="PF01578">
    <property type="entry name" value="Cytochrom_C_asm"/>
    <property type="match status" value="1"/>
</dbReference>
<feature type="transmembrane region" description="Helical" evidence="1">
    <location>
        <begin position="102"/>
        <end position="121"/>
    </location>
</feature>
<dbReference type="RefSeq" id="WP_344809097.1">
    <property type="nucleotide sequence ID" value="NZ_BAABBO010000019.1"/>
</dbReference>
<gene>
    <name evidence="3" type="primary">ccsA</name>
    <name evidence="3" type="ORF">GCM10022278_36420</name>
</gene>
<sequence>MPTTTLYSWLPAFGAISTTFYALGLALQLAVLSGKISQNRFASGLIGIAATALHGACIWIALSFSPTERTIALLDSISAIAFLSSVLIVVMAFFRPVHNLKILIYPVSAVTVIVLLFPSGAGTPGIHLGTAVIWHVGFAVLGYALMTVAALQASLVYLQHAQLKTRTNNRLIRALPPLLLMERLLIQMVTGAAIFLTLAILTGFVFADNFFAQKLLHKSVFTIAAWAVCIMLLLGRFFWGWRAKTAAVYTVSALGLLMLGFLGSKLALQYLLA</sequence>
<evidence type="ECO:0000313" key="4">
    <source>
        <dbReference type="Proteomes" id="UP001501337"/>
    </source>
</evidence>
<dbReference type="PANTHER" id="PTHR38034">
    <property type="entry name" value="INNER MEMBRANE PROTEIN YPJD"/>
    <property type="match status" value="1"/>
</dbReference>
<dbReference type="InterPro" id="IPR052372">
    <property type="entry name" value="YpjD/HemX"/>
</dbReference>
<dbReference type="PANTHER" id="PTHR38034:SF1">
    <property type="entry name" value="INNER MEMBRANE PROTEIN YPJD"/>
    <property type="match status" value="1"/>
</dbReference>
<comment type="caution">
    <text evidence="3">The sequence shown here is derived from an EMBL/GenBank/DDBJ whole genome shotgun (WGS) entry which is preliminary data.</text>
</comment>
<name>A0ABP7Q4V5_9GAMM</name>
<proteinExistence type="predicted"/>
<dbReference type="Proteomes" id="UP001501337">
    <property type="component" value="Unassembled WGS sequence"/>
</dbReference>
<feature type="transmembrane region" description="Helical" evidence="1">
    <location>
        <begin position="76"/>
        <end position="95"/>
    </location>
</feature>
<keyword evidence="1" id="KW-1133">Transmembrane helix</keyword>
<feature type="transmembrane region" description="Helical" evidence="1">
    <location>
        <begin position="184"/>
        <end position="207"/>
    </location>
</feature>
<feature type="transmembrane region" description="Helical" evidence="1">
    <location>
        <begin position="44"/>
        <end position="64"/>
    </location>
</feature>
<keyword evidence="1" id="KW-0812">Transmembrane</keyword>